<keyword evidence="4" id="KW-1185">Reference proteome</keyword>
<dbReference type="InterPro" id="IPR013083">
    <property type="entry name" value="Znf_RING/FYVE/PHD"/>
</dbReference>
<feature type="region of interest" description="Disordered" evidence="2">
    <location>
        <begin position="275"/>
        <end position="307"/>
    </location>
</feature>
<dbReference type="InterPro" id="IPR001841">
    <property type="entry name" value="Znf_RING"/>
</dbReference>
<feature type="region of interest" description="Disordered" evidence="2">
    <location>
        <begin position="408"/>
        <end position="517"/>
    </location>
</feature>
<dbReference type="CDD" id="cd16647">
    <property type="entry name" value="mRING-HC-C3HC5_NEU1"/>
    <property type="match status" value="1"/>
</dbReference>
<protein>
    <submittedName>
        <fullName evidence="5">Uncharacterized protein LOC109714162</fullName>
    </submittedName>
</protein>
<dbReference type="RefSeq" id="XP_020094215.1">
    <property type="nucleotide sequence ID" value="XM_020238626.1"/>
</dbReference>
<dbReference type="Pfam" id="PF13920">
    <property type="entry name" value="zf-C3HC4_3"/>
    <property type="match status" value="1"/>
</dbReference>
<keyword evidence="1" id="KW-0479">Metal-binding</keyword>
<organism evidence="4 5">
    <name type="scientific">Ananas comosus</name>
    <name type="common">Pineapple</name>
    <name type="synonym">Ananas ananas</name>
    <dbReference type="NCBI Taxonomy" id="4615"/>
    <lineage>
        <taxon>Eukaryota</taxon>
        <taxon>Viridiplantae</taxon>
        <taxon>Streptophyta</taxon>
        <taxon>Embryophyta</taxon>
        <taxon>Tracheophyta</taxon>
        <taxon>Spermatophyta</taxon>
        <taxon>Magnoliopsida</taxon>
        <taxon>Liliopsida</taxon>
        <taxon>Poales</taxon>
        <taxon>Bromeliaceae</taxon>
        <taxon>Bromelioideae</taxon>
        <taxon>Ananas</taxon>
    </lineage>
</organism>
<feature type="compositionally biased region" description="Basic and acidic residues" evidence="2">
    <location>
        <begin position="161"/>
        <end position="172"/>
    </location>
</feature>
<dbReference type="PROSITE" id="PS50089">
    <property type="entry name" value="ZF_RING_2"/>
    <property type="match status" value="1"/>
</dbReference>
<dbReference type="OrthoDB" id="6078042at2759"/>
<feature type="domain" description="RING-type" evidence="3">
    <location>
        <begin position="784"/>
        <end position="823"/>
    </location>
</feature>
<feature type="compositionally biased region" description="Pro residues" evidence="2">
    <location>
        <begin position="678"/>
        <end position="689"/>
    </location>
</feature>
<evidence type="ECO:0000259" key="3">
    <source>
        <dbReference type="PROSITE" id="PS50089"/>
    </source>
</evidence>
<feature type="compositionally biased region" description="Basic and acidic residues" evidence="2">
    <location>
        <begin position="285"/>
        <end position="307"/>
    </location>
</feature>
<feature type="compositionally biased region" description="Gly residues" evidence="2">
    <location>
        <begin position="51"/>
        <end position="60"/>
    </location>
</feature>
<feature type="region of interest" description="Disordered" evidence="2">
    <location>
        <begin position="37"/>
        <end position="74"/>
    </location>
</feature>
<feature type="compositionally biased region" description="Polar residues" evidence="2">
    <location>
        <begin position="480"/>
        <end position="497"/>
    </location>
</feature>
<feature type="region of interest" description="Disordered" evidence="2">
    <location>
        <begin position="135"/>
        <end position="154"/>
    </location>
</feature>
<dbReference type="GeneID" id="109714162"/>
<feature type="region of interest" description="Disordered" evidence="2">
    <location>
        <begin position="161"/>
        <end position="259"/>
    </location>
</feature>
<dbReference type="Gramene" id="Aco011765.1.mrna1">
    <property type="protein sequence ID" value="Aco011765.1.mrna1"/>
    <property type="gene ID" value="Aco011765.1.path1"/>
</dbReference>
<feature type="region of interest" description="Disordered" evidence="2">
    <location>
        <begin position="635"/>
        <end position="700"/>
    </location>
</feature>
<feature type="compositionally biased region" description="Basic and acidic residues" evidence="2">
    <location>
        <begin position="436"/>
        <end position="445"/>
    </location>
</feature>
<feature type="compositionally biased region" description="Basic and acidic residues" evidence="2">
    <location>
        <begin position="691"/>
        <end position="700"/>
    </location>
</feature>
<dbReference type="PANTHER" id="PTHR46519:SF2">
    <property type="entry name" value="RING_U-BOX SUPERFAMILY PROTEIN"/>
    <property type="match status" value="1"/>
</dbReference>
<evidence type="ECO:0000256" key="2">
    <source>
        <dbReference type="SAM" id="MobiDB-lite"/>
    </source>
</evidence>
<reference evidence="5" key="2">
    <citation type="submission" date="2025-08" db="UniProtKB">
        <authorList>
            <consortium name="RefSeq"/>
        </authorList>
    </citation>
    <scope>IDENTIFICATION</scope>
    <source>
        <tissue evidence="5">Leaf</tissue>
    </source>
</reference>
<feature type="compositionally biased region" description="Basic and acidic residues" evidence="2">
    <location>
        <begin position="498"/>
        <end position="514"/>
    </location>
</feature>
<gene>
    <name evidence="5" type="primary">LOC109714162</name>
</gene>
<feature type="compositionally biased region" description="Acidic residues" evidence="2">
    <location>
        <begin position="650"/>
        <end position="661"/>
    </location>
</feature>
<feature type="compositionally biased region" description="Polar residues" evidence="2">
    <location>
        <begin position="455"/>
        <end position="472"/>
    </location>
</feature>
<dbReference type="PANTHER" id="PTHR46519">
    <property type="entry name" value="RING/U-BOX SUPERFAMILY PROTEIN"/>
    <property type="match status" value="1"/>
</dbReference>
<feature type="compositionally biased region" description="Basic and acidic residues" evidence="2">
    <location>
        <begin position="203"/>
        <end position="224"/>
    </location>
</feature>
<feature type="compositionally biased region" description="Basic and acidic residues" evidence="2">
    <location>
        <begin position="179"/>
        <end position="188"/>
    </location>
</feature>
<accession>A0A6P5FM58</accession>
<dbReference type="GO" id="GO:0008270">
    <property type="term" value="F:zinc ion binding"/>
    <property type="evidence" value="ECO:0007669"/>
    <property type="project" value="UniProtKB-KW"/>
</dbReference>
<sequence>MADFRQKQGAADREFRRGLEELVRGHIDGCMSSATAAAACSSGGGDEDEGGGGGGGGGGEQVARRRRRSDLEGDDIAETSAAARRQSRIMSRWVARQAEEMMITTMERRNRESELMALAGLHTVSMLDASFLRESRGASRSPVERPAAARASSVLQRWRELEGAESAGDRRRSPAPAPPERRAAEARRWAPRLPVEDDDDDDGGRGSSREQSPELGDVERERVRQILRGWTAETGTTDSSAASRNSAGGDSPRAEWLGETERERVRLVREWVQMVSQRDSPGSRSRREERELPAADHEEGQPENARRDLLRLRGRQARLDLIMRIVRDRQSELQGLSEHRAVSDFAHRQRIQSFLRGRFLRNGRPAEDERPPSMAARELGLLRQRHPVSGLREELRFRLENIIRGQASSHSEFSSMRNNDGSRNDQPQGHNTNVSRNDESHRTMASEELNENPILPQTNVQNTEVHPQTEVHTTVEIPNRSISNVDSVQRDSVSQEQNWREEEYGAGLHERGGTEEEPVMNWRENVDHEWAREIPEDEDGENSHFQEVNEDWHEDDTRESVTNWQEVILDPPTGEQSIPSRRISRFSLPDDDNVYGMELRELLSRRSVSNLLSSSFRESLDQLIQSYVQRQGRSPFGWDLEGTLPTPASLEEDQAENEGDNPNEAQQDPVSRPQLVLQPPPVPPPPPLRPSELHRSDWTRQSVHRTEIDWEIINDLRAEMARLQQGMSNLQRMLEACMDMQLELQRSVRQEVSAALNRSAGGQGMGAETSEDGSKWSHVRKGTCCVCCDGHIDSLLYRCGHMCACSKCANELVRGDGKCPLCRAPIVEVIRAYSIL</sequence>
<reference evidence="4" key="1">
    <citation type="journal article" date="2015" name="Nat. Genet.">
        <title>The pineapple genome and the evolution of CAM photosynthesis.</title>
        <authorList>
            <person name="Ming R."/>
            <person name="VanBuren R."/>
            <person name="Wai C.M."/>
            <person name="Tang H."/>
            <person name="Schatz M.C."/>
            <person name="Bowers J.E."/>
            <person name="Lyons E."/>
            <person name="Wang M.L."/>
            <person name="Chen J."/>
            <person name="Biggers E."/>
            <person name="Zhang J."/>
            <person name="Huang L."/>
            <person name="Zhang L."/>
            <person name="Miao W."/>
            <person name="Zhang J."/>
            <person name="Ye Z."/>
            <person name="Miao C."/>
            <person name="Lin Z."/>
            <person name="Wang H."/>
            <person name="Zhou H."/>
            <person name="Yim W.C."/>
            <person name="Priest H.D."/>
            <person name="Zheng C."/>
            <person name="Woodhouse M."/>
            <person name="Edger P.P."/>
            <person name="Guyot R."/>
            <person name="Guo H.B."/>
            <person name="Guo H."/>
            <person name="Zheng G."/>
            <person name="Singh R."/>
            <person name="Sharma A."/>
            <person name="Min X."/>
            <person name="Zheng Y."/>
            <person name="Lee H."/>
            <person name="Gurtowski J."/>
            <person name="Sedlazeck F.J."/>
            <person name="Harkess A."/>
            <person name="McKain M.R."/>
            <person name="Liao Z."/>
            <person name="Fang J."/>
            <person name="Liu J."/>
            <person name="Zhang X."/>
            <person name="Zhang Q."/>
            <person name="Hu W."/>
            <person name="Qin Y."/>
            <person name="Wang K."/>
            <person name="Chen L.Y."/>
            <person name="Shirley N."/>
            <person name="Lin Y.R."/>
            <person name="Liu L.Y."/>
            <person name="Hernandez A.G."/>
            <person name="Wright C.L."/>
            <person name="Bulone V."/>
            <person name="Tuskan G.A."/>
            <person name="Heath K."/>
            <person name="Zee F."/>
            <person name="Moore P.H."/>
            <person name="Sunkar R."/>
            <person name="Leebens-Mack J.H."/>
            <person name="Mockler T."/>
            <person name="Bennetzen J.L."/>
            <person name="Freeling M."/>
            <person name="Sankoff D."/>
            <person name="Paterson A.H."/>
            <person name="Zhu X."/>
            <person name="Yang X."/>
            <person name="Smith J.A."/>
            <person name="Cushman J.C."/>
            <person name="Paull R.E."/>
            <person name="Yu Q."/>
        </authorList>
    </citation>
    <scope>NUCLEOTIDE SEQUENCE [LARGE SCALE GENOMIC DNA]</scope>
    <source>
        <strain evidence="4">cv. F153</strain>
    </source>
</reference>
<dbReference type="AlphaFoldDB" id="A0A6P5FM58"/>
<feature type="compositionally biased region" description="Polar residues" evidence="2">
    <location>
        <begin position="408"/>
        <end position="435"/>
    </location>
</feature>
<keyword evidence="1" id="KW-0863">Zinc-finger</keyword>
<dbReference type="SUPFAM" id="SSF57850">
    <property type="entry name" value="RING/U-box"/>
    <property type="match status" value="1"/>
</dbReference>
<evidence type="ECO:0000313" key="4">
    <source>
        <dbReference type="Proteomes" id="UP000515123"/>
    </source>
</evidence>
<proteinExistence type="predicted"/>
<dbReference type="Proteomes" id="UP000515123">
    <property type="component" value="Linkage group 8"/>
</dbReference>
<evidence type="ECO:0000256" key="1">
    <source>
        <dbReference type="PROSITE-ProRule" id="PRU00175"/>
    </source>
</evidence>
<feature type="compositionally biased region" description="Polar residues" evidence="2">
    <location>
        <begin position="233"/>
        <end position="248"/>
    </location>
</feature>
<evidence type="ECO:0000313" key="5">
    <source>
        <dbReference type="RefSeq" id="XP_020094215.1"/>
    </source>
</evidence>
<name>A0A6P5FM58_ANACO</name>
<dbReference type="Gene3D" id="3.30.40.10">
    <property type="entry name" value="Zinc/RING finger domain, C3HC4 (zinc finger)"/>
    <property type="match status" value="1"/>
</dbReference>
<keyword evidence="1" id="KW-0862">Zinc</keyword>